<evidence type="ECO:0000313" key="2">
    <source>
        <dbReference type="EMBL" id="OZS73790.1"/>
    </source>
</evidence>
<reference evidence="2 3" key="1">
    <citation type="submission" date="2017-07" db="EMBL/GenBank/DDBJ databases">
        <title>blaIMP-27 on transferable plasmids in Proteus mirabilis and Providencia rettgeri.</title>
        <authorList>
            <person name="Potter R."/>
        </authorList>
    </citation>
    <scope>NUCLEOTIDE SEQUENCE [LARGE SCALE GENOMIC DNA]</scope>
    <source>
        <strain evidence="2 3">PR1</strain>
    </source>
</reference>
<dbReference type="RefSeq" id="WP_094962040.1">
    <property type="nucleotide sequence ID" value="NZ_ABDWLN020000020.1"/>
</dbReference>
<sequence length="231" mass="27069">MKWLLVVLVFILSGYDSYSYSENFLQSSDVKPPSYRMLAFSTNNMKHEEEKNFFQAMTPIETAEKFYLLKNKVDEGDAKTHYLLFLLYFDDSTCSEKSLVNLKRIADENCLIGLEYLNKAVMIDPNFQLGLYRLAYFNNHGVGMEIDLEQSIKYWERLIETKGYYRLLALEAASEIYFYEFGKIDKAKEYLTICANEGREICQFKLGDWDNKIKLRPYILEAKQRANSPST</sequence>
<evidence type="ECO:0000313" key="3">
    <source>
        <dbReference type="Proteomes" id="UP000216001"/>
    </source>
</evidence>
<organism evidence="2 3">
    <name type="scientific">Providencia rettgeri</name>
    <dbReference type="NCBI Taxonomy" id="587"/>
    <lineage>
        <taxon>Bacteria</taxon>
        <taxon>Pseudomonadati</taxon>
        <taxon>Pseudomonadota</taxon>
        <taxon>Gammaproteobacteria</taxon>
        <taxon>Enterobacterales</taxon>
        <taxon>Morganellaceae</taxon>
        <taxon>Providencia</taxon>
    </lineage>
</organism>
<evidence type="ECO:0000313" key="1">
    <source>
        <dbReference type="EMBL" id="CAB5689851.1"/>
    </source>
</evidence>
<accession>A0A264VR01</accession>
<comment type="caution">
    <text evidence="2">The sequence shown here is derived from an EMBL/GenBank/DDBJ whole genome shotgun (WGS) entry which is preliminary data.</text>
</comment>
<dbReference type="Gene3D" id="1.25.40.10">
    <property type="entry name" value="Tetratricopeptide repeat domain"/>
    <property type="match status" value="1"/>
</dbReference>
<dbReference type="Proteomes" id="UP000834611">
    <property type="component" value="Unassembled WGS sequence"/>
</dbReference>
<protein>
    <recommendedName>
        <fullName evidence="4">Sel1 repeat family protein</fullName>
    </recommendedName>
</protein>
<dbReference type="EMBL" id="CAHPSF010000003">
    <property type="protein sequence ID" value="CAB5689851.1"/>
    <property type="molecule type" value="Genomic_DNA"/>
</dbReference>
<dbReference type="SUPFAM" id="SSF81901">
    <property type="entry name" value="HCP-like"/>
    <property type="match status" value="1"/>
</dbReference>
<dbReference type="InterPro" id="IPR011990">
    <property type="entry name" value="TPR-like_helical_dom_sf"/>
</dbReference>
<dbReference type="AlphaFoldDB" id="A0A264VR01"/>
<dbReference type="EMBL" id="NOWC01000018">
    <property type="protein sequence ID" value="OZS73790.1"/>
    <property type="molecule type" value="Genomic_DNA"/>
</dbReference>
<evidence type="ECO:0008006" key="4">
    <source>
        <dbReference type="Google" id="ProtNLM"/>
    </source>
</evidence>
<name>A0A264VR01_PRORE</name>
<proteinExistence type="predicted"/>
<dbReference type="Proteomes" id="UP000216001">
    <property type="component" value="Unassembled WGS sequence"/>
</dbReference>
<gene>
    <name evidence="2" type="ORF">CHI95_14860</name>
    <name evidence="1" type="ORF">GHA_01835</name>
</gene>
<reference evidence="1" key="2">
    <citation type="submission" date="2020-05" db="EMBL/GenBank/DDBJ databases">
        <authorList>
            <person name="Delgado-Blas J."/>
        </authorList>
    </citation>
    <scope>NUCLEOTIDE SEQUENCE</scope>
    <source>
        <strain evidence="1">BB1453</strain>
    </source>
</reference>